<dbReference type="SUPFAM" id="SSF51338">
    <property type="entry name" value="Composite domain of metallo-dependent hydrolases"/>
    <property type="match status" value="1"/>
</dbReference>
<dbReference type="Gene3D" id="3.10.310.70">
    <property type="match status" value="1"/>
</dbReference>
<dbReference type="CDD" id="cd01300">
    <property type="entry name" value="YtcJ_like"/>
    <property type="match status" value="1"/>
</dbReference>
<dbReference type="Gene3D" id="3.20.20.140">
    <property type="entry name" value="Metal-dependent hydrolases"/>
    <property type="match status" value="1"/>
</dbReference>
<gene>
    <name evidence="2" type="ORF">G1H10_25290</name>
</gene>
<name>A0A6L9SDM9_9ACTN</name>
<dbReference type="Gene3D" id="2.30.40.10">
    <property type="entry name" value="Urease, subunit C, domain 1"/>
    <property type="match status" value="1"/>
</dbReference>
<dbReference type="RefSeq" id="WP_163743171.1">
    <property type="nucleotide sequence ID" value="NZ_JAAGOA010000022.1"/>
</dbReference>
<dbReference type="InterPro" id="IPR013108">
    <property type="entry name" value="Amidohydro_3"/>
</dbReference>
<comment type="caution">
    <text evidence="2">The sequence shown here is derived from an EMBL/GenBank/DDBJ whole genome shotgun (WGS) entry which is preliminary data.</text>
</comment>
<dbReference type="Proteomes" id="UP000475214">
    <property type="component" value="Unassembled WGS sequence"/>
</dbReference>
<sequence length="577" mass="62143">MTQQQTVIYPARLVRTMDPARPVAEAVAVVGDRFRAVGTVEELQSYGPARIDRRYTDHVLMPGFVEAHSHVAAGAMWRGTYVGHYPRRMPNGEWSAACRTLDDVLAELARADAALGDPAEPLFAWGLDPIHLPGERLSAAALDRVSATRPIMVMHANLHILTLNSAAMALDRIDTTASASATAPPGGGDGVVTDGSGRLTGELREPEAMGLSSLFHRWEKDVLTMDADALRAFGAMARDVGATTLTDLNSAEPASDAAVRRWRSVVDADDYPARISQFLAGGGVPSYADAAARVAELRAHNGPKMRYGGIKLMLDGSIQGFTARLQPPGYLGSDENGLWVQRPELYAEAFRTYHRAGLLIHVHCNGDEATQVFLDTLEDVLCTSPRPGHRHTVTHSQLSTPAQYRRMAELGACANIFSNHLWYWGDQHVGITLGADRASRMNAAATALRCGVPISLHCDAPVTPLNPLLTAMYAIARRTESGATIGAPERITLDEAMRAITVGGAYLLKMDHEIGTVEAGKYADLAVLDTDPYQCVDEPEGLADIRVLGTMVGGVNFAGGMHFPAAQLRERSGGVWR</sequence>
<keyword evidence="2" id="KW-0378">Hydrolase</keyword>
<evidence type="ECO:0000259" key="1">
    <source>
        <dbReference type="Pfam" id="PF07969"/>
    </source>
</evidence>
<dbReference type="InterPro" id="IPR032466">
    <property type="entry name" value="Metal_Hydrolase"/>
</dbReference>
<dbReference type="AlphaFoldDB" id="A0A6L9SDM9"/>
<evidence type="ECO:0000313" key="3">
    <source>
        <dbReference type="Proteomes" id="UP000475214"/>
    </source>
</evidence>
<dbReference type="PANTHER" id="PTHR22642">
    <property type="entry name" value="IMIDAZOLONEPROPIONASE"/>
    <property type="match status" value="1"/>
</dbReference>
<dbReference type="InterPro" id="IPR011059">
    <property type="entry name" value="Metal-dep_hydrolase_composite"/>
</dbReference>
<feature type="domain" description="Amidohydrolase 3" evidence="1">
    <location>
        <begin position="59"/>
        <end position="554"/>
    </location>
</feature>
<dbReference type="EMBL" id="JAAGOA010000022">
    <property type="protein sequence ID" value="NEE03485.1"/>
    <property type="molecule type" value="Genomic_DNA"/>
</dbReference>
<dbReference type="PANTHER" id="PTHR22642:SF2">
    <property type="entry name" value="PROTEIN LONG AFTER FAR-RED 3"/>
    <property type="match status" value="1"/>
</dbReference>
<proteinExistence type="predicted"/>
<dbReference type="InterPro" id="IPR033932">
    <property type="entry name" value="YtcJ-like"/>
</dbReference>
<keyword evidence="3" id="KW-1185">Reference proteome</keyword>
<evidence type="ECO:0000313" key="2">
    <source>
        <dbReference type="EMBL" id="NEE03485.1"/>
    </source>
</evidence>
<dbReference type="GO" id="GO:0016810">
    <property type="term" value="F:hydrolase activity, acting on carbon-nitrogen (but not peptide) bonds"/>
    <property type="evidence" value="ECO:0007669"/>
    <property type="project" value="InterPro"/>
</dbReference>
<reference evidence="2 3" key="1">
    <citation type="submission" date="2020-02" db="EMBL/GenBank/DDBJ databases">
        <authorList>
            <person name="Li X.-J."/>
            <person name="Han X.-M."/>
        </authorList>
    </citation>
    <scope>NUCLEOTIDE SEQUENCE [LARGE SCALE GENOMIC DNA]</scope>
    <source>
        <strain evidence="2 3">CCTCC AB 2017055</strain>
    </source>
</reference>
<protein>
    <submittedName>
        <fullName evidence="2">Amidohydrolase</fullName>
    </submittedName>
</protein>
<dbReference type="Pfam" id="PF07969">
    <property type="entry name" value="Amidohydro_3"/>
    <property type="match status" value="1"/>
</dbReference>
<accession>A0A6L9SDM9</accession>
<dbReference type="SUPFAM" id="SSF51556">
    <property type="entry name" value="Metallo-dependent hydrolases"/>
    <property type="match status" value="1"/>
</dbReference>
<organism evidence="2 3">
    <name type="scientific">Phytoactinopolyspora halotolerans</name>
    <dbReference type="NCBI Taxonomy" id="1981512"/>
    <lineage>
        <taxon>Bacteria</taxon>
        <taxon>Bacillati</taxon>
        <taxon>Actinomycetota</taxon>
        <taxon>Actinomycetes</taxon>
        <taxon>Jiangellales</taxon>
        <taxon>Jiangellaceae</taxon>
        <taxon>Phytoactinopolyspora</taxon>
    </lineage>
</organism>